<dbReference type="EMBL" id="CAJVCH010466479">
    <property type="protein sequence ID" value="CAG7820009.1"/>
    <property type="molecule type" value="Genomic_DNA"/>
</dbReference>
<organism evidence="2 3">
    <name type="scientific">Allacma fusca</name>
    <dbReference type="NCBI Taxonomy" id="39272"/>
    <lineage>
        <taxon>Eukaryota</taxon>
        <taxon>Metazoa</taxon>
        <taxon>Ecdysozoa</taxon>
        <taxon>Arthropoda</taxon>
        <taxon>Hexapoda</taxon>
        <taxon>Collembola</taxon>
        <taxon>Symphypleona</taxon>
        <taxon>Sminthuridae</taxon>
        <taxon>Allacma</taxon>
    </lineage>
</organism>
<comment type="caution">
    <text evidence="2">The sequence shown here is derived from an EMBL/GenBank/DDBJ whole genome shotgun (WGS) entry which is preliminary data.</text>
</comment>
<feature type="region of interest" description="Disordered" evidence="1">
    <location>
        <begin position="21"/>
        <end position="102"/>
    </location>
</feature>
<evidence type="ECO:0000313" key="2">
    <source>
        <dbReference type="EMBL" id="CAG7820009.1"/>
    </source>
</evidence>
<protein>
    <submittedName>
        <fullName evidence="2">Uncharacterized protein</fullName>
    </submittedName>
</protein>
<name>A0A8J2LC25_9HEXA</name>
<sequence>MAKLFTPDIEDLIGILQATLPNTATKATAPTLSDIDEDSKSAIEELGPILNNEDQNKENESSGDQSTHKDGQEKESDKGEEADEHQTDEAADVVDREPIDTIPDKKEHDIVEYPIGAPQCYLCDKSVCNCDFGFKWHPREQFDADSHTNLLEERIIYLERIIEDHCAETRRLSDDVESHGFLLKQMQHKFGWRCGYAVSVRDELVPESKRERRGDWIANMMRKIAILIR</sequence>
<proteinExistence type="predicted"/>
<feature type="non-terminal residue" evidence="2">
    <location>
        <position position="1"/>
    </location>
</feature>
<feature type="compositionally biased region" description="Basic and acidic residues" evidence="1">
    <location>
        <begin position="54"/>
        <end position="102"/>
    </location>
</feature>
<feature type="compositionally biased region" description="Polar residues" evidence="1">
    <location>
        <begin position="21"/>
        <end position="31"/>
    </location>
</feature>
<keyword evidence="3" id="KW-1185">Reference proteome</keyword>
<reference evidence="2" key="1">
    <citation type="submission" date="2021-06" db="EMBL/GenBank/DDBJ databases">
        <authorList>
            <person name="Hodson N. C."/>
            <person name="Mongue J. A."/>
            <person name="Jaron S. K."/>
        </authorList>
    </citation>
    <scope>NUCLEOTIDE SEQUENCE</scope>
</reference>
<evidence type="ECO:0000256" key="1">
    <source>
        <dbReference type="SAM" id="MobiDB-lite"/>
    </source>
</evidence>
<dbReference type="Proteomes" id="UP000708208">
    <property type="component" value="Unassembled WGS sequence"/>
</dbReference>
<gene>
    <name evidence="2" type="ORF">AFUS01_LOCUS30419</name>
</gene>
<evidence type="ECO:0000313" key="3">
    <source>
        <dbReference type="Proteomes" id="UP000708208"/>
    </source>
</evidence>
<dbReference type="AlphaFoldDB" id="A0A8J2LC25"/>
<accession>A0A8J2LC25</accession>